<dbReference type="CDD" id="cd01428">
    <property type="entry name" value="ADK"/>
    <property type="match status" value="1"/>
</dbReference>
<accession>A0ABS1MCQ1</accession>
<organism evidence="7 8">
    <name type="scientific">Nocardia acididurans</name>
    <dbReference type="NCBI Taxonomy" id="2802282"/>
    <lineage>
        <taxon>Bacteria</taxon>
        <taxon>Bacillati</taxon>
        <taxon>Actinomycetota</taxon>
        <taxon>Actinomycetes</taxon>
        <taxon>Mycobacteriales</taxon>
        <taxon>Nocardiaceae</taxon>
        <taxon>Nocardia</taxon>
    </lineage>
</organism>
<evidence type="ECO:0000313" key="7">
    <source>
        <dbReference type="EMBL" id="MBL1076973.1"/>
    </source>
</evidence>
<evidence type="ECO:0000256" key="4">
    <source>
        <dbReference type="ARBA" id="ARBA00022777"/>
    </source>
</evidence>
<name>A0ABS1MCQ1_9NOCA</name>
<protein>
    <recommendedName>
        <fullName evidence="6">Adenylate kinase</fullName>
        <ecNumber evidence="6">2.7.4.3</ecNumber>
    </recommendedName>
</protein>
<dbReference type="GO" id="GO:0016301">
    <property type="term" value="F:kinase activity"/>
    <property type="evidence" value="ECO:0007669"/>
    <property type="project" value="UniProtKB-KW"/>
</dbReference>
<dbReference type="PRINTS" id="PR00094">
    <property type="entry name" value="ADENYLTKNASE"/>
</dbReference>
<gene>
    <name evidence="7" type="ORF">JK358_21485</name>
</gene>
<keyword evidence="3 6" id="KW-0547">Nucleotide-binding</keyword>
<evidence type="ECO:0000256" key="2">
    <source>
        <dbReference type="ARBA" id="ARBA00022727"/>
    </source>
</evidence>
<keyword evidence="4 5" id="KW-0418">Kinase</keyword>
<evidence type="ECO:0000256" key="5">
    <source>
        <dbReference type="RuleBase" id="RU003330"/>
    </source>
</evidence>
<comment type="similarity">
    <text evidence="5">Belongs to the adenylate kinase family.</text>
</comment>
<comment type="subcellular location">
    <subcellularLocation>
        <location evidence="6">Cytoplasm</location>
    </subcellularLocation>
</comment>
<dbReference type="Pfam" id="PF00406">
    <property type="entry name" value="ADK"/>
    <property type="match status" value="1"/>
</dbReference>
<dbReference type="InterPro" id="IPR000850">
    <property type="entry name" value="Adenylat/UMP-CMP_kin"/>
</dbReference>
<keyword evidence="2" id="KW-0545">Nucleotide biosynthesis</keyword>
<dbReference type="EC" id="2.7.4.3" evidence="6"/>
<dbReference type="SUPFAM" id="SSF52540">
    <property type="entry name" value="P-loop containing nucleoside triphosphate hydrolases"/>
    <property type="match status" value="1"/>
</dbReference>
<comment type="caution">
    <text evidence="7">The sequence shown here is derived from an EMBL/GenBank/DDBJ whole genome shotgun (WGS) entry which is preliminary data.</text>
</comment>
<comment type="catalytic activity">
    <reaction evidence="6">
        <text>AMP + ATP = 2 ADP</text>
        <dbReference type="Rhea" id="RHEA:12973"/>
        <dbReference type="ChEBI" id="CHEBI:30616"/>
        <dbReference type="ChEBI" id="CHEBI:456215"/>
        <dbReference type="ChEBI" id="CHEBI:456216"/>
        <dbReference type="EC" id="2.7.4.3"/>
    </reaction>
</comment>
<comment type="subunit">
    <text evidence="6">Monomer.</text>
</comment>
<dbReference type="InterPro" id="IPR027417">
    <property type="entry name" value="P-loop_NTPase"/>
</dbReference>
<dbReference type="Gene3D" id="3.40.50.300">
    <property type="entry name" value="P-loop containing nucleotide triphosphate hydrolases"/>
    <property type="match status" value="1"/>
</dbReference>
<proteinExistence type="inferred from homology"/>
<evidence type="ECO:0000256" key="1">
    <source>
        <dbReference type="ARBA" id="ARBA00022679"/>
    </source>
</evidence>
<dbReference type="EMBL" id="JAERRJ010000008">
    <property type="protein sequence ID" value="MBL1076973.1"/>
    <property type="molecule type" value="Genomic_DNA"/>
</dbReference>
<evidence type="ECO:0000313" key="8">
    <source>
        <dbReference type="Proteomes" id="UP000602198"/>
    </source>
</evidence>
<dbReference type="Proteomes" id="UP000602198">
    <property type="component" value="Unassembled WGS sequence"/>
</dbReference>
<keyword evidence="8" id="KW-1185">Reference proteome</keyword>
<reference evidence="7 8" key="1">
    <citation type="submission" date="2021-01" db="EMBL/GenBank/DDBJ databases">
        <title>WGS of actinomycetes isolated from Thailand.</title>
        <authorList>
            <person name="Thawai C."/>
        </authorList>
    </citation>
    <scope>NUCLEOTIDE SEQUENCE [LARGE SCALE GENOMIC DNA]</scope>
    <source>
        <strain evidence="7 8">LPG 2</strain>
    </source>
</reference>
<keyword evidence="6" id="KW-0067">ATP-binding</keyword>
<sequence length="187" mass="20453">MRLIMSGPPGSGLVAQQSRAARYWRIPAVSLGSAVRDELAADSALGRQAIELFDRGAELGDALPVDILLSHLDRVDDGRGFVLHGLPASVPQAELLARRLMMRGTPLRAVLLLDEPEETTLARLTGQARAHGDESGFRERLALFETLRRPVLEFYRDHARQGGIPCYSVSAAGSEDEIFERIVALLE</sequence>
<evidence type="ECO:0000256" key="6">
    <source>
        <dbReference type="RuleBase" id="RU003331"/>
    </source>
</evidence>
<dbReference type="RefSeq" id="WP_201949553.1">
    <property type="nucleotide sequence ID" value="NZ_JAERRJ010000008.1"/>
</dbReference>
<keyword evidence="1 5" id="KW-0808">Transferase</keyword>
<evidence type="ECO:0000256" key="3">
    <source>
        <dbReference type="ARBA" id="ARBA00022741"/>
    </source>
</evidence>
<dbReference type="PANTHER" id="PTHR23359">
    <property type="entry name" value="NUCLEOTIDE KINASE"/>
    <property type="match status" value="1"/>
</dbReference>